<name>A0A9W6QHU0_9PSEU</name>
<dbReference type="AlphaFoldDB" id="A0A9W6QHU0"/>
<organism evidence="2 3">
    <name type="scientific">Actinokineospora globicatena</name>
    <dbReference type="NCBI Taxonomy" id="103729"/>
    <lineage>
        <taxon>Bacteria</taxon>
        <taxon>Bacillati</taxon>
        <taxon>Actinomycetota</taxon>
        <taxon>Actinomycetes</taxon>
        <taxon>Pseudonocardiales</taxon>
        <taxon>Pseudonocardiaceae</taxon>
        <taxon>Actinokineospora</taxon>
    </lineage>
</organism>
<sequence length="74" mass="8175">MVSPSWEWFVAVDSRLIHWVRACLPGGPFRAESWRSPLRGRWLAVVFGLVLLAVVEQGVLSGRGFGRLGVIRGG</sequence>
<dbReference type="Proteomes" id="UP001165042">
    <property type="component" value="Unassembled WGS sequence"/>
</dbReference>
<comment type="caution">
    <text evidence="2">The sequence shown here is derived from an EMBL/GenBank/DDBJ whole genome shotgun (WGS) entry which is preliminary data.</text>
</comment>
<evidence type="ECO:0000313" key="2">
    <source>
        <dbReference type="EMBL" id="GLW89697.1"/>
    </source>
</evidence>
<keyword evidence="3" id="KW-1185">Reference proteome</keyword>
<feature type="transmembrane region" description="Helical" evidence="1">
    <location>
        <begin position="42"/>
        <end position="62"/>
    </location>
</feature>
<keyword evidence="1" id="KW-1133">Transmembrane helix</keyword>
<gene>
    <name evidence="2" type="ORF">Aglo03_05130</name>
</gene>
<reference evidence="2" key="1">
    <citation type="submission" date="2023-02" db="EMBL/GenBank/DDBJ databases">
        <title>Actinokineospora globicatena NBRC 15670.</title>
        <authorList>
            <person name="Ichikawa N."/>
            <person name="Sato H."/>
            <person name="Tonouchi N."/>
        </authorList>
    </citation>
    <scope>NUCLEOTIDE SEQUENCE</scope>
    <source>
        <strain evidence="2">NBRC 15670</strain>
    </source>
</reference>
<dbReference type="EMBL" id="BSSD01000001">
    <property type="protein sequence ID" value="GLW89697.1"/>
    <property type="molecule type" value="Genomic_DNA"/>
</dbReference>
<accession>A0A9W6QHU0</accession>
<keyword evidence="1" id="KW-0812">Transmembrane</keyword>
<protein>
    <submittedName>
        <fullName evidence="2">Uncharacterized protein</fullName>
    </submittedName>
</protein>
<proteinExistence type="predicted"/>
<evidence type="ECO:0000313" key="3">
    <source>
        <dbReference type="Proteomes" id="UP001165042"/>
    </source>
</evidence>
<keyword evidence="1" id="KW-0472">Membrane</keyword>
<evidence type="ECO:0000256" key="1">
    <source>
        <dbReference type="SAM" id="Phobius"/>
    </source>
</evidence>